<proteinExistence type="predicted"/>
<gene>
    <name evidence="1" type="ORF">L210DRAFT_962416</name>
</gene>
<evidence type="ECO:0000313" key="1">
    <source>
        <dbReference type="EMBL" id="KAF8444071.1"/>
    </source>
</evidence>
<reference evidence="1" key="1">
    <citation type="submission" date="2019-10" db="EMBL/GenBank/DDBJ databases">
        <authorList>
            <consortium name="DOE Joint Genome Institute"/>
            <person name="Kuo A."/>
            <person name="Miyauchi S."/>
            <person name="Kiss E."/>
            <person name="Drula E."/>
            <person name="Kohler A."/>
            <person name="Sanchez-Garcia M."/>
            <person name="Andreopoulos B."/>
            <person name="Barry K.W."/>
            <person name="Bonito G."/>
            <person name="Buee M."/>
            <person name="Carver A."/>
            <person name="Chen C."/>
            <person name="Cichocki N."/>
            <person name="Clum A."/>
            <person name="Culley D."/>
            <person name="Crous P.W."/>
            <person name="Fauchery L."/>
            <person name="Girlanda M."/>
            <person name="Hayes R."/>
            <person name="Keri Z."/>
            <person name="LaButti K."/>
            <person name="Lipzen A."/>
            <person name="Lombard V."/>
            <person name="Magnuson J."/>
            <person name="Maillard F."/>
            <person name="Morin E."/>
            <person name="Murat C."/>
            <person name="Nolan M."/>
            <person name="Ohm R."/>
            <person name="Pangilinan J."/>
            <person name="Pereira M."/>
            <person name="Perotto S."/>
            <person name="Peter M."/>
            <person name="Riley R."/>
            <person name="Sitrit Y."/>
            <person name="Stielow B."/>
            <person name="Szollosi G."/>
            <person name="Zifcakova L."/>
            <person name="Stursova M."/>
            <person name="Spatafora J.W."/>
            <person name="Tedersoo L."/>
            <person name="Vaario L.-M."/>
            <person name="Yamada A."/>
            <person name="Yan M."/>
            <person name="Wang P."/>
            <person name="Xu J."/>
            <person name="Bruns T."/>
            <person name="Baldrian P."/>
            <person name="Vilgalys R."/>
            <person name="Henrissat B."/>
            <person name="Grigoriev I.V."/>
            <person name="Hibbett D."/>
            <person name="Nagy L.G."/>
            <person name="Martin F.M."/>
        </authorList>
    </citation>
    <scope>NUCLEOTIDE SEQUENCE</scope>
    <source>
        <strain evidence="1">BED1</strain>
    </source>
</reference>
<evidence type="ECO:0000313" key="2">
    <source>
        <dbReference type="Proteomes" id="UP001194468"/>
    </source>
</evidence>
<protein>
    <submittedName>
        <fullName evidence="1">Uncharacterized protein</fullName>
    </submittedName>
</protein>
<sequence length="297" mass="34503">MAPTCWTTPEQAAFLTSWLPEYEEHMTTKKYHLFWPPLFKAWFEKWSERDSLFPDVDGLLNAEQSSELGAAIERLQTWFRWRTNASRRNRLQQKRTSVFEKAIEPKGSRILSQSEIYSVEYYNDRIKPRLDIEKETGKLQSRGDVLRAGRKLSKELLEAEDKEIKDRVEEIYKMQKRKEKTEEVSLIEPTDANEIQRAIDDLPFALARVAELIKSRTRFAISFICAGLDPSRNWDISLISCHPDKNPQGQTFASMFPREENTALSAFQSYAETLFRKSQLNSISNSTDRIKCSTCAA</sequence>
<name>A0AAD4BZP3_BOLED</name>
<organism evidence="1 2">
    <name type="scientific">Boletus edulis BED1</name>
    <dbReference type="NCBI Taxonomy" id="1328754"/>
    <lineage>
        <taxon>Eukaryota</taxon>
        <taxon>Fungi</taxon>
        <taxon>Dikarya</taxon>
        <taxon>Basidiomycota</taxon>
        <taxon>Agaricomycotina</taxon>
        <taxon>Agaricomycetes</taxon>
        <taxon>Agaricomycetidae</taxon>
        <taxon>Boletales</taxon>
        <taxon>Boletineae</taxon>
        <taxon>Boletaceae</taxon>
        <taxon>Boletoideae</taxon>
        <taxon>Boletus</taxon>
    </lineage>
</organism>
<accession>A0AAD4BZP3</accession>
<keyword evidence="2" id="KW-1185">Reference proteome</keyword>
<comment type="caution">
    <text evidence="1">The sequence shown here is derived from an EMBL/GenBank/DDBJ whole genome shotgun (WGS) entry which is preliminary data.</text>
</comment>
<dbReference type="Proteomes" id="UP001194468">
    <property type="component" value="Unassembled WGS sequence"/>
</dbReference>
<dbReference type="EMBL" id="WHUW01000007">
    <property type="protein sequence ID" value="KAF8444071.1"/>
    <property type="molecule type" value="Genomic_DNA"/>
</dbReference>
<reference evidence="1" key="2">
    <citation type="journal article" date="2020" name="Nat. Commun.">
        <title>Large-scale genome sequencing of mycorrhizal fungi provides insights into the early evolution of symbiotic traits.</title>
        <authorList>
            <person name="Miyauchi S."/>
            <person name="Kiss E."/>
            <person name="Kuo A."/>
            <person name="Drula E."/>
            <person name="Kohler A."/>
            <person name="Sanchez-Garcia M."/>
            <person name="Morin E."/>
            <person name="Andreopoulos B."/>
            <person name="Barry K.W."/>
            <person name="Bonito G."/>
            <person name="Buee M."/>
            <person name="Carver A."/>
            <person name="Chen C."/>
            <person name="Cichocki N."/>
            <person name="Clum A."/>
            <person name="Culley D."/>
            <person name="Crous P.W."/>
            <person name="Fauchery L."/>
            <person name="Girlanda M."/>
            <person name="Hayes R.D."/>
            <person name="Keri Z."/>
            <person name="LaButti K."/>
            <person name="Lipzen A."/>
            <person name="Lombard V."/>
            <person name="Magnuson J."/>
            <person name="Maillard F."/>
            <person name="Murat C."/>
            <person name="Nolan M."/>
            <person name="Ohm R.A."/>
            <person name="Pangilinan J."/>
            <person name="Pereira M.F."/>
            <person name="Perotto S."/>
            <person name="Peter M."/>
            <person name="Pfister S."/>
            <person name="Riley R."/>
            <person name="Sitrit Y."/>
            <person name="Stielow J.B."/>
            <person name="Szollosi G."/>
            <person name="Zifcakova L."/>
            <person name="Stursova M."/>
            <person name="Spatafora J.W."/>
            <person name="Tedersoo L."/>
            <person name="Vaario L.M."/>
            <person name="Yamada A."/>
            <person name="Yan M."/>
            <person name="Wang P."/>
            <person name="Xu J."/>
            <person name="Bruns T."/>
            <person name="Baldrian P."/>
            <person name="Vilgalys R."/>
            <person name="Dunand C."/>
            <person name="Henrissat B."/>
            <person name="Grigoriev I.V."/>
            <person name="Hibbett D."/>
            <person name="Nagy L.G."/>
            <person name="Martin F.M."/>
        </authorList>
    </citation>
    <scope>NUCLEOTIDE SEQUENCE</scope>
    <source>
        <strain evidence="1">BED1</strain>
    </source>
</reference>
<dbReference type="AlphaFoldDB" id="A0AAD4BZP3"/>